<dbReference type="KEGG" id="apb:SAR116_2424"/>
<protein>
    <submittedName>
        <fullName evidence="3">Uncharacterized protein</fullName>
    </submittedName>
</protein>
<evidence type="ECO:0000259" key="2">
    <source>
        <dbReference type="Pfam" id="PF18862"/>
    </source>
</evidence>
<evidence type="ECO:0000313" key="4">
    <source>
        <dbReference type="Proteomes" id="UP000007460"/>
    </source>
</evidence>
<dbReference type="AlphaFoldDB" id="D5BQE9"/>
<dbReference type="Pfam" id="PF18739">
    <property type="entry name" value="HEPN_Apea"/>
    <property type="match status" value="1"/>
</dbReference>
<evidence type="ECO:0000313" key="3">
    <source>
        <dbReference type="EMBL" id="ADE40667.1"/>
    </source>
</evidence>
<feature type="domain" description="Apea-like HEPN" evidence="1">
    <location>
        <begin position="319"/>
        <end position="413"/>
    </location>
</feature>
<dbReference type="Proteomes" id="UP000007460">
    <property type="component" value="Chromosome"/>
</dbReference>
<keyword evidence="4" id="KW-1185">Reference proteome</keyword>
<dbReference type="RefSeq" id="WP_013047293.1">
    <property type="nucleotide sequence ID" value="NC_014010.1"/>
</dbReference>
<evidence type="ECO:0000259" key="1">
    <source>
        <dbReference type="Pfam" id="PF18739"/>
    </source>
</evidence>
<dbReference type="Pfam" id="PF18862">
    <property type="entry name" value="ApeA_NTD1"/>
    <property type="match status" value="1"/>
</dbReference>
<dbReference type="InterPro" id="IPR041229">
    <property type="entry name" value="HEPN_Apea"/>
</dbReference>
<reference evidence="3 4" key="1">
    <citation type="journal article" date="2010" name="J. Bacteriol.">
        <title>Complete genome sequence of "Candidatus Puniceispirillum marinum" IMCC1322, a representative of the SAR116 clade in the Alphaproteobacteria.</title>
        <authorList>
            <person name="Oh H.M."/>
            <person name="Kwon K.K."/>
            <person name="Kang I."/>
            <person name="Kang S.G."/>
            <person name="Lee J.H."/>
            <person name="Kim S.J."/>
            <person name="Cho J.C."/>
        </authorList>
    </citation>
    <scope>NUCLEOTIDE SEQUENCE [LARGE SCALE GENOMIC DNA]</scope>
    <source>
        <strain evidence="3 4">IMCC1322</strain>
    </source>
</reference>
<accession>D5BQE9</accession>
<dbReference type="InterPro" id="IPR041223">
    <property type="entry name" value="ApeA_NTD"/>
</dbReference>
<dbReference type="EMBL" id="CP001751">
    <property type="protein sequence ID" value="ADE40667.1"/>
    <property type="molecule type" value="Genomic_DNA"/>
</dbReference>
<organism evidence="3 4">
    <name type="scientific">Puniceispirillum marinum (strain IMCC1322)</name>
    <dbReference type="NCBI Taxonomy" id="488538"/>
    <lineage>
        <taxon>Bacteria</taxon>
        <taxon>Pseudomonadati</taxon>
        <taxon>Pseudomonadota</taxon>
        <taxon>Alphaproteobacteria</taxon>
        <taxon>Candidatus Puniceispirillales</taxon>
        <taxon>Candidatus Puniceispirillaceae</taxon>
        <taxon>Candidatus Puniceispirillum</taxon>
    </lineage>
</organism>
<sequence>MKVEAQILQGRWWIAGKPKTRVNGTLEIEQSGSTKITLFPNDEIDSNNFFNFEEAKIGGRPFKFSRLVGLLHNGKVVTADNVSCFFSGMQNLVILEYDCYPAYICISSIDFEKDDLKLSNISLEIDGLDEFIFVSGFKYKQNIKADAQNKLTGAVFEPTYSHPDRVQIFHENGVSLYAHFGFKYSPGFSELAIKQTTKFRLESEIPMSLSDWWDEIISLNQIVCILFGQPLPLISIQSSYKLNGKEETLDFISYSEPNPKRHIKPFSSNLLFKRSEEKDITDKLLKEFLKLRKEYHLIFDAFFSSKFTDNQYASTRFFMITKALEGFHRLLRCNNNKNRKSISLKTRIDELFADFEEISNCEYQWGDIATKVASYRNQEAHLMKTSQNYDVNDIHKITQTLHVVFAILFLAEATKRANCIVPAEWLKRSSWISQNLPVLK</sequence>
<feature type="domain" description="ApeA N-terminal" evidence="2">
    <location>
        <begin position="9"/>
        <end position="286"/>
    </location>
</feature>
<name>D5BQE9_PUNMI</name>
<dbReference type="HOGENOM" id="CLU_622369_0_0_5"/>
<gene>
    <name evidence="3" type="ordered locus">SAR116_2424</name>
</gene>
<proteinExistence type="predicted"/>